<evidence type="ECO:0000313" key="2">
    <source>
        <dbReference type="Proteomes" id="UP000004756"/>
    </source>
</evidence>
<reference evidence="1 2" key="1">
    <citation type="submission" date="2009-02" db="EMBL/GenBank/DDBJ databases">
        <title>Draft genome sequence of Clostridium asparagiforme (DSM 15981).</title>
        <authorList>
            <person name="Sudarsanam P."/>
            <person name="Ley R."/>
            <person name="Guruge J."/>
            <person name="Turnbaugh P.J."/>
            <person name="Mahowald M."/>
            <person name="Liep D."/>
            <person name="Gordon J."/>
        </authorList>
    </citation>
    <scope>NUCLEOTIDE SEQUENCE [LARGE SCALE GENOMIC DNA]</scope>
    <source>
        <strain evidence="1 2">DSM 15981</strain>
    </source>
</reference>
<comment type="caution">
    <text evidence="1">The sequence shown here is derived from an EMBL/GenBank/DDBJ whole genome shotgun (WGS) entry which is preliminary data.</text>
</comment>
<keyword evidence="2" id="KW-1185">Reference proteome</keyword>
<proteinExistence type="predicted"/>
<dbReference type="EMBL" id="ACCJ01000099">
    <property type="protein sequence ID" value="EEG56057.1"/>
    <property type="molecule type" value="Genomic_DNA"/>
</dbReference>
<dbReference type="AlphaFoldDB" id="C0CY09"/>
<dbReference type="Proteomes" id="UP000004756">
    <property type="component" value="Unassembled WGS sequence"/>
</dbReference>
<accession>C0CY09</accession>
<gene>
    <name evidence="1" type="ORF">CLOSTASPAR_01885</name>
</gene>
<evidence type="ECO:0000313" key="1">
    <source>
        <dbReference type="EMBL" id="EEG56057.1"/>
    </source>
</evidence>
<sequence length="181" mass="20596">MPARPQMPPMRPMCIKQYVERILIMDKKLGFEDFIAAVAAENQEFVRELHAKLTDLGCKMEVKAAKSGFVVSYSLNRKTIANYVFRKKGMIARIYAAHVNQYIEALEDLPEELVQTVKAAPDCKRMIDPDSCNPKCPMGYDFLLKGERYRKCRSNAFMFPVCGGNNPFIGTLMLKEAEACR</sequence>
<protein>
    <submittedName>
        <fullName evidence="1">Uncharacterized protein</fullName>
    </submittedName>
</protein>
<dbReference type="HOGENOM" id="CLU_1657813_0_0_9"/>
<name>C0CY09_9FIRM</name>
<organism evidence="1 2">
    <name type="scientific">[Clostridium] asparagiforme DSM 15981</name>
    <dbReference type="NCBI Taxonomy" id="518636"/>
    <lineage>
        <taxon>Bacteria</taxon>
        <taxon>Bacillati</taxon>
        <taxon>Bacillota</taxon>
        <taxon>Clostridia</taxon>
        <taxon>Lachnospirales</taxon>
        <taxon>Lachnospiraceae</taxon>
        <taxon>Enterocloster</taxon>
    </lineage>
</organism>